<dbReference type="PROSITE" id="PS00972">
    <property type="entry name" value="USP_1"/>
    <property type="match status" value="1"/>
</dbReference>
<dbReference type="Gene3D" id="1.10.8.10">
    <property type="entry name" value="DNA helicase RuvA subunit, C-terminal domain"/>
    <property type="match status" value="2"/>
</dbReference>
<keyword evidence="16" id="KW-0862">Zinc</keyword>
<comment type="catalytic activity">
    <reaction evidence="1">
        <text>Thiol-dependent hydrolysis of ester, thioester, amide, peptide and isopeptide bonds formed by the C-terminal Gly of ubiquitin (a 76-residue protein attached to proteins as an intracellular targeting signal).</text>
        <dbReference type="EC" id="3.4.19.12"/>
    </reaction>
</comment>
<feature type="domain" description="UBA" evidence="24">
    <location>
        <begin position="656"/>
        <end position="696"/>
    </location>
</feature>
<dbReference type="Gene3D" id="3.90.70.10">
    <property type="entry name" value="Cysteine proteinases"/>
    <property type="match status" value="1"/>
</dbReference>
<dbReference type="CDD" id="cd14298">
    <property type="entry name" value="UBA2_scUBP14_like"/>
    <property type="match status" value="1"/>
</dbReference>
<evidence type="ECO:0000256" key="19">
    <source>
        <dbReference type="ARBA" id="ARBA00029889"/>
    </source>
</evidence>
<accession>A0A8F2W3P4</accession>
<dbReference type="InterPro" id="IPR018200">
    <property type="entry name" value="USP_CS"/>
</dbReference>
<dbReference type="GO" id="GO:0005737">
    <property type="term" value="C:cytoplasm"/>
    <property type="evidence" value="ECO:0007669"/>
    <property type="project" value="TreeGrafter"/>
</dbReference>
<dbReference type="FunFam" id="1.10.8.10:FF:000086">
    <property type="entry name" value="Ubiquitin carboxyl-terminal hydrolase"/>
    <property type="match status" value="1"/>
</dbReference>
<proteinExistence type="inferred from homology"/>
<dbReference type="Pfam" id="PF00793">
    <property type="entry name" value="DAHP_synth_1"/>
    <property type="match status" value="1"/>
</dbReference>
<dbReference type="InterPro" id="IPR015940">
    <property type="entry name" value="UBA"/>
</dbReference>
<dbReference type="GO" id="GO:0006508">
    <property type="term" value="P:proteolysis"/>
    <property type="evidence" value="ECO:0007669"/>
    <property type="project" value="UniProtKB-KW"/>
</dbReference>
<dbReference type="InterPro" id="IPR033864">
    <property type="entry name" value="UBA2_scUBP14-like"/>
</dbReference>
<reference evidence="27" key="1">
    <citation type="submission" date="2021-06" db="EMBL/GenBank/DDBJ databases">
        <title>Candida auris outbreak in lebanese hospital.</title>
        <authorList>
            <person name="Finianos M."/>
        </authorList>
    </citation>
    <scope>NUCLEOTIDE SEQUENCE</scope>
    <source>
        <strain evidence="27">CA7LBN</strain>
    </source>
</reference>
<name>A0A8F2W3P4_CANAR</name>
<keyword evidence="13" id="KW-0833">Ubl conjugation pathway</keyword>
<comment type="similarity">
    <text evidence="3">Belongs to the peptidase C19 family.</text>
</comment>
<keyword evidence="15" id="KW-0788">Thiol protease</keyword>
<dbReference type="FunFam" id="3.30.40.10:FF:000396">
    <property type="entry name" value="Ubiquitin carboxyl-terminal hydrolase"/>
    <property type="match status" value="1"/>
</dbReference>
<evidence type="ECO:0000256" key="17">
    <source>
        <dbReference type="ARBA" id="ARBA00023141"/>
    </source>
</evidence>
<dbReference type="CDD" id="cd02658">
    <property type="entry name" value="Peptidase_C19B"/>
    <property type="match status" value="1"/>
</dbReference>
<evidence type="ECO:0000256" key="21">
    <source>
        <dbReference type="ARBA" id="ARBA00047508"/>
    </source>
</evidence>
<dbReference type="Pfam" id="PF00443">
    <property type="entry name" value="UCH"/>
    <property type="match status" value="1"/>
</dbReference>
<dbReference type="Pfam" id="PF17807">
    <property type="entry name" value="zf-UBP_var"/>
    <property type="match status" value="1"/>
</dbReference>
<evidence type="ECO:0000256" key="13">
    <source>
        <dbReference type="ARBA" id="ARBA00022786"/>
    </source>
</evidence>
<evidence type="ECO:0000256" key="15">
    <source>
        <dbReference type="ARBA" id="ARBA00022807"/>
    </source>
</evidence>
<dbReference type="NCBIfam" id="NF009395">
    <property type="entry name" value="PRK12755.1"/>
    <property type="match status" value="1"/>
</dbReference>
<evidence type="ECO:0000256" key="6">
    <source>
        <dbReference type="ARBA" id="ARBA00014611"/>
    </source>
</evidence>
<evidence type="ECO:0000256" key="20">
    <source>
        <dbReference type="ARBA" id="ARBA00032096"/>
    </source>
</evidence>
<evidence type="ECO:0000256" key="12">
    <source>
        <dbReference type="ARBA" id="ARBA00022771"/>
    </source>
</evidence>
<evidence type="ECO:0000256" key="3">
    <source>
        <dbReference type="ARBA" id="ARBA00009085"/>
    </source>
</evidence>
<evidence type="ECO:0000256" key="1">
    <source>
        <dbReference type="ARBA" id="ARBA00000707"/>
    </source>
</evidence>
<evidence type="ECO:0000256" key="18">
    <source>
        <dbReference type="ARBA" id="ARBA00029877"/>
    </source>
</evidence>
<dbReference type="AlphaFoldDB" id="A0A8F2W3P4"/>
<dbReference type="PROSITE" id="PS50030">
    <property type="entry name" value="UBA"/>
    <property type="match status" value="2"/>
</dbReference>
<dbReference type="PROSITE" id="PS50235">
    <property type="entry name" value="USP_3"/>
    <property type="match status" value="1"/>
</dbReference>
<evidence type="ECO:0000256" key="16">
    <source>
        <dbReference type="ARBA" id="ARBA00022833"/>
    </source>
</evidence>
<dbReference type="InterPro" id="IPR028889">
    <property type="entry name" value="USP"/>
</dbReference>
<dbReference type="Pfam" id="PF00627">
    <property type="entry name" value="UBA"/>
    <property type="match status" value="2"/>
</dbReference>
<evidence type="ECO:0000313" key="27">
    <source>
        <dbReference type="EMBL" id="QWW24227.1"/>
    </source>
</evidence>
<dbReference type="SUPFAM" id="SSF46934">
    <property type="entry name" value="UBA-like"/>
    <property type="match status" value="1"/>
</dbReference>
<dbReference type="GO" id="GO:0016579">
    <property type="term" value="P:protein deubiquitination"/>
    <property type="evidence" value="ECO:0007669"/>
    <property type="project" value="InterPro"/>
</dbReference>
<dbReference type="EC" id="2.5.1.54" evidence="4"/>
<evidence type="ECO:0000259" key="26">
    <source>
        <dbReference type="PROSITE" id="PS50271"/>
    </source>
</evidence>
<dbReference type="InterPro" id="IPR006218">
    <property type="entry name" value="DAHP1/KDSA"/>
</dbReference>
<evidence type="ECO:0000256" key="11">
    <source>
        <dbReference type="ARBA" id="ARBA00022737"/>
    </source>
</evidence>
<dbReference type="FunFam" id="3.20.20.70:FF:000005">
    <property type="entry name" value="Phospho-2-dehydro-3-deoxyheptonate aldolase"/>
    <property type="match status" value="1"/>
</dbReference>
<feature type="domain" description="UBP-type" evidence="26">
    <location>
        <begin position="171"/>
        <end position="279"/>
    </location>
</feature>
<keyword evidence="14" id="KW-0378">Hydrolase</keyword>
<dbReference type="GO" id="GO:0008270">
    <property type="term" value="F:zinc ion binding"/>
    <property type="evidence" value="ECO:0007669"/>
    <property type="project" value="UniProtKB-KW"/>
</dbReference>
<dbReference type="InterPro" id="IPR041432">
    <property type="entry name" value="UBP13_Znf-UBP_var"/>
</dbReference>
<dbReference type="CDD" id="cd14385">
    <property type="entry name" value="UBA1_spUBP14_like"/>
    <property type="match status" value="1"/>
</dbReference>
<dbReference type="Pfam" id="PF02148">
    <property type="entry name" value="zf-UBP"/>
    <property type="match status" value="1"/>
</dbReference>
<dbReference type="InterPro" id="IPR013083">
    <property type="entry name" value="Znf_RING/FYVE/PHD"/>
</dbReference>
<keyword evidence="11" id="KW-0677">Repeat</keyword>
<evidence type="ECO:0000256" key="2">
    <source>
        <dbReference type="ARBA" id="ARBA00007985"/>
    </source>
</evidence>
<dbReference type="InterPro" id="IPR001394">
    <property type="entry name" value="Peptidase_C19_UCH"/>
</dbReference>
<evidence type="ECO:0000256" key="10">
    <source>
        <dbReference type="ARBA" id="ARBA00022723"/>
    </source>
</evidence>
<feature type="compositionally biased region" description="Basic and acidic residues" evidence="23">
    <location>
        <begin position="100"/>
        <end position="110"/>
    </location>
</feature>
<dbReference type="NCBIfam" id="TIGR00034">
    <property type="entry name" value="aroFGH"/>
    <property type="match status" value="1"/>
</dbReference>
<dbReference type="PANTHER" id="PTHR21225:SF18">
    <property type="entry name" value="PHOSPHO-2-DEHYDRO-3-DEOXYHEPTONATE ALDOLASE, PHENYLALANINE-INHIBITED"/>
    <property type="match status" value="1"/>
</dbReference>
<gene>
    <name evidence="27" type="ORF">CA7LBN_003061</name>
</gene>
<dbReference type="Gene3D" id="3.20.20.70">
    <property type="entry name" value="Aldolase class I"/>
    <property type="match status" value="1"/>
</dbReference>
<evidence type="ECO:0000259" key="25">
    <source>
        <dbReference type="PROSITE" id="PS50235"/>
    </source>
</evidence>
<dbReference type="SUPFAM" id="SSF54001">
    <property type="entry name" value="Cysteine proteinases"/>
    <property type="match status" value="1"/>
</dbReference>
<dbReference type="SUPFAM" id="SSF51569">
    <property type="entry name" value="Aldolase"/>
    <property type="match status" value="1"/>
</dbReference>
<evidence type="ECO:0000256" key="4">
    <source>
        <dbReference type="ARBA" id="ARBA00012694"/>
    </source>
</evidence>
<dbReference type="SMART" id="SM00290">
    <property type="entry name" value="ZnF_UBP"/>
    <property type="match status" value="2"/>
</dbReference>
<keyword evidence="10" id="KW-0479">Metal-binding</keyword>
<dbReference type="PROSITE" id="PS00973">
    <property type="entry name" value="USP_2"/>
    <property type="match status" value="1"/>
</dbReference>
<dbReference type="PANTHER" id="PTHR21225">
    <property type="entry name" value="PHOSPHO-2-DEHYDRO-3-DEOXYHEPTONATE ALDOLASE DAHP SYNTHETASE"/>
    <property type="match status" value="1"/>
</dbReference>
<keyword evidence="7" id="KW-0028">Amino-acid biosynthesis</keyword>
<dbReference type="InterPro" id="IPR013785">
    <property type="entry name" value="Aldolase_TIM"/>
</dbReference>
<evidence type="ECO:0000256" key="8">
    <source>
        <dbReference type="ARBA" id="ARBA00022670"/>
    </source>
</evidence>
<dbReference type="Gene3D" id="3.30.40.10">
    <property type="entry name" value="Zinc/RING finger domain, C3HC4 (zinc finger)"/>
    <property type="match status" value="2"/>
</dbReference>
<keyword evidence="17" id="KW-0057">Aromatic amino acid biosynthesis</keyword>
<evidence type="ECO:0000259" key="24">
    <source>
        <dbReference type="PROSITE" id="PS50030"/>
    </source>
</evidence>
<dbReference type="InterPro" id="IPR009060">
    <property type="entry name" value="UBA-like_sf"/>
</dbReference>
<feature type="region of interest" description="Disordered" evidence="23">
    <location>
        <begin position="85"/>
        <end position="110"/>
    </location>
</feature>
<dbReference type="GO" id="GO:0009073">
    <property type="term" value="P:aromatic amino acid family biosynthetic process"/>
    <property type="evidence" value="ECO:0007669"/>
    <property type="project" value="UniProtKB-KW"/>
</dbReference>
<dbReference type="EMBL" id="CP076751">
    <property type="protein sequence ID" value="QWW24227.1"/>
    <property type="molecule type" value="Genomic_DNA"/>
</dbReference>
<dbReference type="InterPro" id="IPR006219">
    <property type="entry name" value="DAHP_synth_1"/>
</dbReference>
<dbReference type="GO" id="GO:0004843">
    <property type="term" value="F:cysteine-type deubiquitinase activity"/>
    <property type="evidence" value="ECO:0007669"/>
    <property type="project" value="UniProtKB-EC"/>
</dbReference>
<evidence type="ECO:0000256" key="7">
    <source>
        <dbReference type="ARBA" id="ARBA00022605"/>
    </source>
</evidence>
<feature type="domain" description="USP" evidence="25">
    <location>
        <begin position="321"/>
        <end position="792"/>
    </location>
</feature>
<keyword evidence="12 22" id="KW-0863">Zinc-finger</keyword>
<dbReference type="PROSITE" id="PS50271">
    <property type="entry name" value="ZF_UBP"/>
    <property type="match status" value="1"/>
</dbReference>
<dbReference type="SUPFAM" id="SSF57850">
    <property type="entry name" value="RING/U-box"/>
    <property type="match status" value="2"/>
</dbReference>
<evidence type="ECO:0000256" key="23">
    <source>
        <dbReference type="SAM" id="MobiDB-lite"/>
    </source>
</evidence>
<dbReference type="SMART" id="SM00165">
    <property type="entry name" value="UBA"/>
    <property type="match status" value="2"/>
</dbReference>
<evidence type="ECO:0000256" key="22">
    <source>
        <dbReference type="PROSITE-ProRule" id="PRU00502"/>
    </source>
</evidence>
<dbReference type="InterPro" id="IPR001607">
    <property type="entry name" value="Znf_UBP"/>
</dbReference>
<protein>
    <recommendedName>
        <fullName evidence="6">Ubiquitin carboxyl-terminal hydrolase 14</fullName>
        <ecNumber evidence="4">2.5.1.54</ecNumber>
        <ecNumber evidence="5">3.4.19.12</ecNumber>
    </recommendedName>
    <alternativeName>
        <fullName evidence="18">Deubiquitinating enzyme 14</fullName>
    </alternativeName>
    <alternativeName>
        <fullName evidence="19">Ubiquitin thioesterase 14</fullName>
    </alternativeName>
    <alternativeName>
        <fullName evidence="20">Ubiquitin-specific-processing protease 14</fullName>
    </alternativeName>
</protein>
<keyword evidence="8" id="KW-0645">Protease</keyword>
<comment type="similarity">
    <text evidence="2">Belongs to the class-I DAHP synthase family.</text>
</comment>
<evidence type="ECO:0000256" key="9">
    <source>
        <dbReference type="ARBA" id="ARBA00022679"/>
    </source>
</evidence>
<dbReference type="Proteomes" id="UP000825438">
    <property type="component" value="Chromosome III"/>
</dbReference>
<organism evidence="27">
    <name type="scientific">Candidozyma auris</name>
    <name type="common">Yeast</name>
    <name type="synonym">Candida auris</name>
    <dbReference type="NCBI Taxonomy" id="498019"/>
    <lineage>
        <taxon>Eukaryota</taxon>
        <taxon>Fungi</taxon>
        <taxon>Dikarya</taxon>
        <taxon>Ascomycota</taxon>
        <taxon>Saccharomycotina</taxon>
        <taxon>Pichiomycetes</taxon>
        <taxon>Metschnikowiaceae</taxon>
        <taxon>Candidozyma</taxon>
    </lineage>
</organism>
<dbReference type="GO" id="GO:0008652">
    <property type="term" value="P:amino acid biosynthetic process"/>
    <property type="evidence" value="ECO:0007669"/>
    <property type="project" value="UniProtKB-KW"/>
</dbReference>
<evidence type="ECO:0000256" key="5">
    <source>
        <dbReference type="ARBA" id="ARBA00012759"/>
    </source>
</evidence>
<comment type="catalytic activity">
    <reaction evidence="21">
        <text>D-erythrose 4-phosphate + phosphoenolpyruvate + H2O = 7-phospho-2-dehydro-3-deoxy-D-arabino-heptonate + phosphate</text>
        <dbReference type="Rhea" id="RHEA:14717"/>
        <dbReference type="ChEBI" id="CHEBI:15377"/>
        <dbReference type="ChEBI" id="CHEBI:16897"/>
        <dbReference type="ChEBI" id="CHEBI:43474"/>
        <dbReference type="ChEBI" id="CHEBI:58394"/>
        <dbReference type="ChEBI" id="CHEBI:58702"/>
        <dbReference type="EC" id="2.5.1.54"/>
    </reaction>
</comment>
<dbReference type="GO" id="GO:0003849">
    <property type="term" value="F:3-deoxy-7-phosphoheptulonate synthase activity"/>
    <property type="evidence" value="ECO:0007669"/>
    <property type="project" value="UniProtKB-EC"/>
</dbReference>
<feature type="domain" description="UBA" evidence="24">
    <location>
        <begin position="584"/>
        <end position="631"/>
    </location>
</feature>
<dbReference type="InterPro" id="IPR038765">
    <property type="entry name" value="Papain-like_cys_pep_sf"/>
</dbReference>
<sequence>MSVFDYIANAGSSLPSAVPSAAKVYKDDCMYSFDTPENNEFGLDVCMSCYQAFARAPQKNYTSEHYSEKRHPLYVNIKKTLKPESERLKKDSDDLSMESEESKTKQPKLEIPEQKETDLFNINTCIYVAPLDQSTSIEDSPEPARSLANSILSANSAEKNDEIKAWENEVYPCEHSTDIECDKVAVELKKCAMCDLQENLWLCLTCGAVGCGRQQFGSDIKGNSHALKHYDDSGHAVAVKLGSLSADDEDNCDCYCYKCNDEVKVPNLAEKLLNFDIDLRSAVKTEKNLVELNLDRNMNWQFNLDGNDGELLTPVFGPGLTGLQNLGNSCYLNSTVQALFSFPSYRHFFSQLEFDKSVKDPAADLRSQMIKLYDGLLSGRYSKPNELKGDNYQWGLKPTTFKSHIGADHYEFKTNKQQDANEFLLYLIDKLDKEFGLSLNKDFKFLLGSKLICSECHNGTMSEELVDNVSVALNAHVIGMDEDGKKQYREVDLNECFSNTFDTERIDGYQCDTCGKKTTAFKTSGFTTYPQNLIVNAQRIQLENWVPVKVDVPISLPEQLDLGAFKSPKFENGEREIEKDAQKESDTKFIPNAGAFEQLQAMGFPEVRCIKGLYHTGNTNAEDAMNWLFAHMEDPDIDEPFDPAETGQTNIAGPREPDTESINNLVAMGFSAQLAKKALVVNSNDVNAAVEWLFNNPDDDGVIEDSKPVVNIQRETEELKQALLGEATKPQTASYELKAVICHKGNSPHTGHYVVFIKHEGEWVLFNDEKVVKCQQTSLKDMVNCVRGYDPLAPPDLLQHEFPLSDKNKDIILKGREDTCNILNGKDDRLIVVIGPCSIHDPEAALDYADRLHKLSEKHKGELHIVMRAYLEKPRTTVGWKGLINDPDIDGSFQINKGLRIARKMFVQLTEKLPIAGEMLDTISPQFLSDLFSVGAIGARTTESQLHRELASGLSFPVGFKNGTDGTLGVAIDALRAASHPHHFLSVTKPGIVSIVGTEGNQDCFVILRGGKQGTNYDAKSVKETKEALAKAKVVDPENPKPRIMVDCSHGNSNKNHKNQPLVAADVAKQISEGEDQICGLMIESNINEGRQDVPPADKGGKEALKYGCSITDACIGIDDTESVLETLAQAIKARRGLKS</sequence>
<evidence type="ECO:0000256" key="14">
    <source>
        <dbReference type="ARBA" id="ARBA00022801"/>
    </source>
</evidence>
<dbReference type="EC" id="3.4.19.12" evidence="5"/>
<keyword evidence="9" id="KW-0808">Transferase</keyword>